<evidence type="ECO:0000313" key="1">
    <source>
        <dbReference type="EMBL" id="QHU14648.1"/>
    </source>
</evidence>
<organism evidence="1">
    <name type="scientific">viral metagenome</name>
    <dbReference type="NCBI Taxonomy" id="1070528"/>
    <lineage>
        <taxon>unclassified sequences</taxon>
        <taxon>metagenomes</taxon>
        <taxon>organismal metagenomes</taxon>
    </lineage>
</organism>
<reference evidence="1" key="1">
    <citation type="journal article" date="2020" name="Nature">
        <title>Giant virus diversity and host interactions through global metagenomics.</title>
        <authorList>
            <person name="Schulz F."/>
            <person name="Roux S."/>
            <person name="Paez-Espino D."/>
            <person name="Jungbluth S."/>
            <person name="Walsh D.A."/>
            <person name="Denef V.J."/>
            <person name="McMahon K.D."/>
            <person name="Konstantinidis K.T."/>
            <person name="Eloe-Fadrosh E.A."/>
            <person name="Kyrpides N.C."/>
            <person name="Woyke T."/>
        </authorList>
    </citation>
    <scope>NUCLEOTIDE SEQUENCE</scope>
    <source>
        <strain evidence="1">GVMAG-S-1102113-126</strain>
    </source>
</reference>
<protein>
    <submittedName>
        <fullName evidence="1">Uncharacterized protein</fullName>
    </submittedName>
</protein>
<dbReference type="AlphaFoldDB" id="A0A6C0KE97"/>
<sequence>MDALEEYLYDVYRLPTDIWRKIEIYRPSHPVKKMLADYFVPTTLDSALEYARSLMKIQSDNLVDDIMIRQKPDDTFEYMYTTMYTATNKLWWHTGRCDRHSKLDHVNGFDDIETLPSYEYNNVMQYIGADNQDWLDLHETRVSSLWGIEEFEFFTHTSPASRAIISMYIPLEIICLEIDDANAHNTMVKKIGRIIGELQGFQNTYCFLNEYFLRKILKTRTASYEIINI</sequence>
<dbReference type="EMBL" id="MN740844">
    <property type="protein sequence ID" value="QHU14648.1"/>
    <property type="molecule type" value="Genomic_DNA"/>
</dbReference>
<accession>A0A6C0KE97</accession>
<name>A0A6C0KE97_9ZZZZ</name>
<proteinExistence type="predicted"/>